<keyword evidence="4" id="KW-0862">Zinc</keyword>
<dbReference type="InterPro" id="IPR036236">
    <property type="entry name" value="Znf_C2H2_sf"/>
</dbReference>
<protein>
    <recommendedName>
        <fullName evidence="7">C2H2-type domain-containing protein</fullName>
    </recommendedName>
</protein>
<dbReference type="GO" id="GO:0005634">
    <property type="term" value="C:nucleus"/>
    <property type="evidence" value="ECO:0007669"/>
    <property type="project" value="TreeGrafter"/>
</dbReference>
<sequence>MDIADEDIDAAIQKIKTEDSESNDSDSSRDEPDKYFNAMVYAETEMMNEISEYEGDNSIGEAERFKNKKCFQCMECDSVFPKREAYIKHIVTHLNSETHSSEFGTRKKKKCKKKKGKKGSKSYEKAQCTVCGYMGANKWKLKDHMVIHSDEKPFSCDQCDFTTKHKLSLRKHIENKHEKKSHKKKSLKCPFPDCDYRGARKDYFKIHLMIHTGDKPYECQHCEYRCVSTSALSTHMALHSGTKPHQCHLCDYKCAVKDGLNKHIRSHTKPFKCSQCEFRCAERPYLKQHMLKHTGEKPFTCHICDYKCVSKTLLNSHLLVHSRETPHACEYCEYATNRKQELTRHVDRIHYGIKPPPKRPRVPKPPKIKSKEMLPPEVVLPQPAQLGPGTMPMGTGTMVMPMGAMSQMSHMSLGGYQFPHNTF</sequence>
<evidence type="ECO:0000256" key="4">
    <source>
        <dbReference type="ARBA" id="ARBA00022833"/>
    </source>
</evidence>
<dbReference type="AlphaFoldDB" id="A0AAV2Q798"/>
<dbReference type="PROSITE" id="PS50157">
    <property type="entry name" value="ZINC_FINGER_C2H2_2"/>
    <property type="match status" value="7"/>
</dbReference>
<dbReference type="FunFam" id="3.30.160.60:FF:001967">
    <property type="entry name" value="Ras-responsive element-binding protein"/>
    <property type="match status" value="1"/>
</dbReference>
<feature type="domain" description="C2H2-type" evidence="7">
    <location>
        <begin position="299"/>
        <end position="326"/>
    </location>
</feature>
<feature type="domain" description="C2H2-type" evidence="7">
    <location>
        <begin position="327"/>
        <end position="355"/>
    </location>
</feature>
<comment type="caution">
    <text evidence="8">The sequence shown here is derived from an EMBL/GenBank/DDBJ whole genome shotgun (WGS) entry which is preliminary data.</text>
</comment>
<evidence type="ECO:0000256" key="1">
    <source>
        <dbReference type="ARBA" id="ARBA00022723"/>
    </source>
</evidence>
<evidence type="ECO:0000256" key="3">
    <source>
        <dbReference type="ARBA" id="ARBA00022771"/>
    </source>
</evidence>
<keyword evidence="3 5" id="KW-0863">Zinc-finger</keyword>
<keyword evidence="1" id="KW-0479">Metal-binding</keyword>
<dbReference type="PANTHER" id="PTHR24408">
    <property type="entry name" value="ZINC FINGER PROTEIN"/>
    <property type="match status" value="1"/>
</dbReference>
<dbReference type="SMART" id="SM00355">
    <property type="entry name" value="ZnF_C2H2"/>
    <property type="match status" value="9"/>
</dbReference>
<keyword evidence="2" id="KW-0677">Repeat</keyword>
<gene>
    <name evidence="8" type="ORF">MNOR_LOCUS7890</name>
</gene>
<evidence type="ECO:0000256" key="2">
    <source>
        <dbReference type="ARBA" id="ARBA00022737"/>
    </source>
</evidence>
<evidence type="ECO:0000256" key="5">
    <source>
        <dbReference type="PROSITE-ProRule" id="PRU00042"/>
    </source>
</evidence>
<dbReference type="FunFam" id="3.30.160.60:FF:002319">
    <property type="entry name" value="Uncharacterized protein"/>
    <property type="match status" value="1"/>
</dbReference>
<dbReference type="EMBL" id="CAXKWB010003558">
    <property type="protein sequence ID" value="CAL4069494.1"/>
    <property type="molecule type" value="Genomic_DNA"/>
</dbReference>
<organism evidence="8 9">
    <name type="scientific">Meganyctiphanes norvegica</name>
    <name type="common">Northern krill</name>
    <name type="synonym">Thysanopoda norvegica</name>
    <dbReference type="NCBI Taxonomy" id="48144"/>
    <lineage>
        <taxon>Eukaryota</taxon>
        <taxon>Metazoa</taxon>
        <taxon>Ecdysozoa</taxon>
        <taxon>Arthropoda</taxon>
        <taxon>Crustacea</taxon>
        <taxon>Multicrustacea</taxon>
        <taxon>Malacostraca</taxon>
        <taxon>Eumalacostraca</taxon>
        <taxon>Eucarida</taxon>
        <taxon>Euphausiacea</taxon>
        <taxon>Euphausiidae</taxon>
        <taxon>Meganyctiphanes</taxon>
    </lineage>
</organism>
<dbReference type="FunFam" id="3.30.160.60:FF:000630">
    <property type="entry name" value="Zinc finger protein 180"/>
    <property type="match status" value="1"/>
</dbReference>
<name>A0AAV2Q798_MEGNR</name>
<dbReference type="FunFam" id="3.30.160.60:FF:000446">
    <property type="entry name" value="Zinc finger protein"/>
    <property type="match status" value="1"/>
</dbReference>
<evidence type="ECO:0000256" key="6">
    <source>
        <dbReference type="SAM" id="MobiDB-lite"/>
    </source>
</evidence>
<feature type="domain" description="C2H2-type" evidence="7">
    <location>
        <begin position="126"/>
        <end position="153"/>
    </location>
</feature>
<accession>A0AAV2Q798</accession>
<dbReference type="SUPFAM" id="SSF57667">
    <property type="entry name" value="beta-beta-alpha zinc fingers"/>
    <property type="match status" value="4"/>
</dbReference>
<dbReference type="PANTHER" id="PTHR24408:SF64">
    <property type="entry name" value="LINKING IMMUNITY AND METABOLISM-RELATED"/>
    <property type="match status" value="1"/>
</dbReference>
<evidence type="ECO:0000259" key="7">
    <source>
        <dbReference type="PROSITE" id="PS50157"/>
    </source>
</evidence>
<dbReference type="PROSITE" id="PS00028">
    <property type="entry name" value="ZINC_FINGER_C2H2_1"/>
    <property type="match status" value="5"/>
</dbReference>
<reference evidence="8 9" key="1">
    <citation type="submission" date="2024-05" db="EMBL/GenBank/DDBJ databases">
        <authorList>
            <person name="Wallberg A."/>
        </authorList>
    </citation>
    <scope>NUCLEOTIDE SEQUENCE [LARGE SCALE GENOMIC DNA]</scope>
</reference>
<dbReference type="Proteomes" id="UP001497623">
    <property type="component" value="Unassembled WGS sequence"/>
</dbReference>
<feature type="region of interest" description="Disordered" evidence="6">
    <location>
        <begin position="13"/>
        <end position="34"/>
    </location>
</feature>
<keyword evidence="9" id="KW-1185">Reference proteome</keyword>
<feature type="domain" description="C2H2-type" evidence="7">
    <location>
        <begin position="271"/>
        <end position="298"/>
    </location>
</feature>
<evidence type="ECO:0000313" key="9">
    <source>
        <dbReference type="Proteomes" id="UP001497623"/>
    </source>
</evidence>
<feature type="domain" description="C2H2-type" evidence="7">
    <location>
        <begin position="187"/>
        <end position="216"/>
    </location>
</feature>
<dbReference type="GO" id="GO:0000981">
    <property type="term" value="F:DNA-binding transcription factor activity, RNA polymerase II-specific"/>
    <property type="evidence" value="ECO:0007669"/>
    <property type="project" value="TreeGrafter"/>
</dbReference>
<feature type="domain" description="C2H2-type" evidence="7">
    <location>
        <begin position="71"/>
        <end position="98"/>
    </location>
</feature>
<dbReference type="Gene3D" id="3.30.160.60">
    <property type="entry name" value="Classic Zinc Finger"/>
    <property type="match status" value="8"/>
</dbReference>
<proteinExistence type="predicted"/>
<dbReference type="GO" id="GO:0008270">
    <property type="term" value="F:zinc ion binding"/>
    <property type="evidence" value="ECO:0007669"/>
    <property type="project" value="UniProtKB-KW"/>
</dbReference>
<dbReference type="InterPro" id="IPR013087">
    <property type="entry name" value="Znf_C2H2_type"/>
</dbReference>
<feature type="domain" description="C2H2-type" evidence="7">
    <location>
        <begin position="217"/>
        <end position="244"/>
    </location>
</feature>
<dbReference type="GO" id="GO:0043565">
    <property type="term" value="F:sequence-specific DNA binding"/>
    <property type="evidence" value="ECO:0007669"/>
    <property type="project" value="TreeGrafter"/>
</dbReference>
<evidence type="ECO:0000313" key="8">
    <source>
        <dbReference type="EMBL" id="CAL4069494.1"/>
    </source>
</evidence>
<dbReference type="Pfam" id="PF13909">
    <property type="entry name" value="zf-H2C2_5"/>
    <property type="match status" value="1"/>
</dbReference>